<keyword evidence="6 8" id="KW-0472">Membrane</keyword>
<comment type="pathway">
    <text evidence="2">Carotenoid biosynthesis.</text>
</comment>
<dbReference type="Pfam" id="PF18916">
    <property type="entry name" value="Lycopene_cyc"/>
    <property type="match status" value="1"/>
</dbReference>
<keyword evidence="11" id="KW-1185">Reference proteome</keyword>
<feature type="transmembrane region" description="Helical" evidence="8">
    <location>
        <begin position="79"/>
        <end position="97"/>
    </location>
</feature>
<feature type="transmembrane region" description="Helical" evidence="8">
    <location>
        <begin position="6"/>
        <end position="21"/>
    </location>
</feature>
<dbReference type="InterPro" id="IPR017825">
    <property type="entry name" value="Lycopene_cyclase_dom"/>
</dbReference>
<dbReference type="Proteomes" id="UP000316612">
    <property type="component" value="Unassembled WGS sequence"/>
</dbReference>
<evidence type="ECO:0000313" key="11">
    <source>
        <dbReference type="Proteomes" id="UP000316612"/>
    </source>
</evidence>
<dbReference type="AlphaFoldDB" id="A0A4Y4DLN2"/>
<evidence type="ECO:0000256" key="3">
    <source>
        <dbReference type="ARBA" id="ARBA00022692"/>
    </source>
</evidence>
<name>A0A4Y4DLN2_GLUUR</name>
<dbReference type="GO" id="GO:0016117">
    <property type="term" value="P:carotenoid biosynthetic process"/>
    <property type="evidence" value="ECO:0007669"/>
    <property type="project" value="UniProtKB-KW"/>
</dbReference>
<keyword evidence="5 8" id="KW-1133">Transmembrane helix</keyword>
<dbReference type="GO" id="GO:0016020">
    <property type="term" value="C:membrane"/>
    <property type="evidence" value="ECO:0007669"/>
    <property type="project" value="UniProtKB-SubCell"/>
</dbReference>
<evidence type="ECO:0000256" key="7">
    <source>
        <dbReference type="ARBA" id="ARBA00023235"/>
    </source>
</evidence>
<dbReference type="OrthoDB" id="4411839at2"/>
<dbReference type="GO" id="GO:0045436">
    <property type="term" value="F:lycopene beta cyclase activity"/>
    <property type="evidence" value="ECO:0007669"/>
    <property type="project" value="UniProtKB-ARBA"/>
</dbReference>
<organism evidence="10 11">
    <name type="scientific">Glutamicibacter uratoxydans</name>
    <name type="common">Arthrobacter uratoxydans</name>
    <dbReference type="NCBI Taxonomy" id="43667"/>
    <lineage>
        <taxon>Bacteria</taxon>
        <taxon>Bacillati</taxon>
        <taxon>Actinomycetota</taxon>
        <taxon>Actinomycetes</taxon>
        <taxon>Micrococcales</taxon>
        <taxon>Micrococcaceae</taxon>
        <taxon>Glutamicibacter</taxon>
    </lineage>
</organism>
<dbReference type="NCBIfam" id="TIGR03462">
    <property type="entry name" value="CarR_dom_SF"/>
    <property type="match status" value="1"/>
</dbReference>
<keyword evidence="7" id="KW-0413">Isomerase</keyword>
<evidence type="ECO:0000259" key="9">
    <source>
        <dbReference type="Pfam" id="PF18916"/>
    </source>
</evidence>
<sequence length="111" mass="12127">MFLELAAIFLSIAAVVFLAGLRRRGSRWRRDLASAAVALSIMLVLTAIFDNLMIAAGLFDYGEHTLSGLRIGMAPVEDFLYAACGVLFMSGLWWLMAGTSSKQTPSKPENR</sequence>
<protein>
    <submittedName>
        <fullName evidence="10">Lycopene cyclase</fullName>
    </submittedName>
</protein>
<evidence type="ECO:0000256" key="4">
    <source>
        <dbReference type="ARBA" id="ARBA00022746"/>
    </source>
</evidence>
<evidence type="ECO:0000256" key="1">
    <source>
        <dbReference type="ARBA" id="ARBA00004141"/>
    </source>
</evidence>
<accession>A0A4Y4DLN2</accession>
<comment type="subcellular location">
    <subcellularLocation>
        <location evidence="1">Membrane</location>
        <topology evidence="1">Multi-pass membrane protein</topology>
    </subcellularLocation>
</comment>
<dbReference type="EMBL" id="BJNY01000009">
    <property type="protein sequence ID" value="GED06232.1"/>
    <property type="molecule type" value="Genomic_DNA"/>
</dbReference>
<evidence type="ECO:0000256" key="8">
    <source>
        <dbReference type="SAM" id="Phobius"/>
    </source>
</evidence>
<feature type="domain" description="Lycopene cyclase" evidence="9">
    <location>
        <begin position="10"/>
        <end position="89"/>
    </location>
</feature>
<evidence type="ECO:0000313" key="10">
    <source>
        <dbReference type="EMBL" id="GED06232.1"/>
    </source>
</evidence>
<proteinExistence type="predicted"/>
<comment type="caution">
    <text evidence="10">The sequence shown here is derived from an EMBL/GenBank/DDBJ whole genome shotgun (WGS) entry which is preliminary data.</text>
</comment>
<evidence type="ECO:0000256" key="5">
    <source>
        <dbReference type="ARBA" id="ARBA00022989"/>
    </source>
</evidence>
<feature type="transmembrane region" description="Helical" evidence="8">
    <location>
        <begin position="33"/>
        <end position="59"/>
    </location>
</feature>
<dbReference type="RefSeq" id="WP_141364087.1">
    <property type="nucleotide sequence ID" value="NZ_BAAAJL010000011.1"/>
</dbReference>
<evidence type="ECO:0000256" key="6">
    <source>
        <dbReference type="ARBA" id="ARBA00023136"/>
    </source>
</evidence>
<reference evidence="10 11" key="1">
    <citation type="submission" date="2019-06" db="EMBL/GenBank/DDBJ databases">
        <title>Whole genome shotgun sequence of Glutamicibacter uratoxydans NBRC 15515.</title>
        <authorList>
            <person name="Hosoyama A."/>
            <person name="Uohara A."/>
            <person name="Ohji S."/>
            <person name="Ichikawa N."/>
        </authorList>
    </citation>
    <scope>NUCLEOTIDE SEQUENCE [LARGE SCALE GENOMIC DNA]</scope>
    <source>
        <strain evidence="10 11">NBRC 15515</strain>
    </source>
</reference>
<keyword evidence="3 8" id="KW-0812">Transmembrane</keyword>
<gene>
    <name evidence="10" type="ORF">AUR04nite_17640</name>
</gene>
<evidence type="ECO:0000256" key="2">
    <source>
        <dbReference type="ARBA" id="ARBA00004829"/>
    </source>
</evidence>
<keyword evidence="4" id="KW-0125">Carotenoid biosynthesis</keyword>
<dbReference type="GO" id="GO:0016872">
    <property type="term" value="F:intramolecular lyase activity"/>
    <property type="evidence" value="ECO:0007669"/>
    <property type="project" value="InterPro"/>
</dbReference>